<dbReference type="PATRIC" id="fig|582.24.peg.6280"/>
<evidence type="ECO:0000313" key="1">
    <source>
        <dbReference type="EMBL" id="AWC95670.1"/>
    </source>
</evidence>
<dbReference type="Proteomes" id="UP001182247">
    <property type="component" value="Unassembled WGS sequence"/>
</dbReference>
<gene>
    <name evidence="1" type="ORF">AM380_19540</name>
    <name evidence="7" type="ORF">CKG00_03320</name>
    <name evidence="4" type="ORF">CYG68_02930</name>
    <name evidence="5" type="ORF">N0392_02600</name>
    <name evidence="6" type="ORF">OSC06_03345</name>
    <name evidence="2" type="ORF">PN925_000427</name>
    <name evidence="3" type="ORF">UA45_19725</name>
</gene>
<reference evidence="7 10" key="2">
    <citation type="submission" date="2017-08" db="EMBL/GenBank/DDBJ databases">
        <title>Draft genome sequence of pheromone producing symbiont Morganella morganii, of the female New Zealand grass grub Costelytra giveni.</title>
        <authorList>
            <person name="Laugraud A."/>
            <person name="Young S.D."/>
            <person name="Hurst M.H."/>
        </authorList>
    </citation>
    <scope>NUCLEOTIDE SEQUENCE [LARGE SCALE GENOMIC DNA]</scope>
    <source>
        <strain evidence="7 10">MMsCG</strain>
    </source>
</reference>
<sequence>MSDYAQSVADVEKAIESNSITEMNELMVSLGDSNPLPYEQRYELQQRLRQAIMDHGKIHH</sequence>
<evidence type="ECO:0000313" key="6">
    <source>
        <dbReference type="EMBL" id="MDS0896994.1"/>
    </source>
</evidence>
<evidence type="ECO:0000313" key="8">
    <source>
        <dbReference type="Proteomes" id="UP000032582"/>
    </source>
</evidence>
<dbReference type="EMBL" id="NRQY01000001">
    <property type="protein sequence ID" value="RUT65543.1"/>
    <property type="molecule type" value="Genomic_DNA"/>
</dbReference>
<dbReference type="EMBL" id="JZSH01000375">
    <property type="protein sequence ID" value="KJF76231.1"/>
    <property type="molecule type" value="Genomic_DNA"/>
</dbReference>
<evidence type="ECO:0000313" key="4">
    <source>
        <dbReference type="EMBL" id="MBE8611371.1"/>
    </source>
</evidence>
<organism evidence="4 11">
    <name type="scientific">Morganella morganii</name>
    <name type="common">Proteus morganii</name>
    <dbReference type="NCBI Taxonomy" id="582"/>
    <lineage>
        <taxon>Bacteria</taxon>
        <taxon>Pseudomonadati</taxon>
        <taxon>Pseudomonadota</taxon>
        <taxon>Gammaproteobacteria</taxon>
        <taxon>Enterobacterales</taxon>
        <taxon>Morganellaceae</taxon>
        <taxon>Morganella</taxon>
    </lineage>
</organism>
<accession>A0A0A2RQP0</accession>
<protein>
    <submittedName>
        <fullName evidence="4">DUF2526 domain-containing protein</fullName>
    </submittedName>
    <submittedName>
        <fullName evidence="2">DUF2526 family protein</fullName>
    </submittedName>
</protein>
<evidence type="ECO:0000313" key="7">
    <source>
        <dbReference type="EMBL" id="RUT65543.1"/>
    </source>
</evidence>
<dbReference type="OrthoDB" id="6466134at2"/>
<reference evidence="5" key="5">
    <citation type="submission" date="2022-08" db="EMBL/GenBank/DDBJ databases">
        <authorList>
            <person name="Dale J.L."/>
        </authorList>
    </citation>
    <scope>NUCLEOTIDE SEQUENCE</scope>
    <source>
        <strain evidence="5">2022EL-00758</strain>
    </source>
</reference>
<dbReference type="EMBL" id="JAPKIY010000006">
    <property type="protein sequence ID" value="MDS0896994.1"/>
    <property type="molecule type" value="Genomic_DNA"/>
</dbReference>
<dbReference type="InterPro" id="IPR019671">
    <property type="entry name" value="DUF2526"/>
</dbReference>
<dbReference type="Proteomes" id="UP000286908">
    <property type="component" value="Unassembled WGS sequence"/>
</dbReference>
<reference evidence="1 9" key="4">
    <citation type="submission" date="2018-04" db="EMBL/GenBank/DDBJ databases">
        <title>Whole genome sequencing of Morganella morganii AR_0133.</title>
        <authorList>
            <person name="Conlan S."/>
            <person name="Thomas P.J."/>
            <person name="Mullikin J."/>
            <person name="Frank K.M."/>
            <person name="Segre J.A."/>
        </authorList>
    </citation>
    <scope>NUCLEOTIDE SEQUENCE [LARGE SCALE GENOMIC DNA]</scope>
    <source>
        <strain evidence="1 9">AR_0133</strain>
    </source>
</reference>
<dbReference type="EMBL" id="CP028956">
    <property type="protein sequence ID" value="AWC95670.1"/>
    <property type="molecule type" value="Genomic_DNA"/>
</dbReference>
<dbReference type="Pfam" id="PF10735">
    <property type="entry name" value="DUF2526"/>
    <property type="match status" value="1"/>
</dbReference>
<dbReference type="EMBL" id="JAPNMI010000001">
    <property type="protein sequence ID" value="MCY0788581.1"/>
    <property type="molecule type" value="Genomic_DNA"/>
</dbReference>
<proteinExistence type="predicted"/>
<evidence type="ECO:0000313" key="11">
    <source>
        <dbReference type="Proteomes" id="UP000650477"/>
    </source>
</evidence>
<evidence type="ECO:0000313" key="2">
    <source>
        <dbReference type="EMBL" id="EMO9455105.1"/>
    </source>
</evidence>
<evidence type="ECO:0000313" key="3">
    <source>
        <dbReference type="EMBL" id="KJF76231.1"/>
    </source>
</evidence>
<reference evidence="4" key="3">
    <citation type="submission" date="2017-12" db="EMBL/GenBank/DDBJ databases">
        <title>Genome sequencing and analysis.</title>
        <authorList>
            <person name="Huang Y.-T."/>
        </authorList>
    </citation>
    <scope>NUCLEOTIDE SEQUENCE</scope>
    <source>
        <strain evidence="4">VGH116</strain>
    </source>
</reference>
<dbReference type="Proteomes" id="UP000650477">
    <property type="component" value="Unassembled WGS sequence"/>
</dbReference>
<reference evidence="3 8" key="1">
    <citation type="submission" date="2015-02" db="EMBL/GenBank/DDBJ databases">
        <title>Whole genome shotgun sequencing of cultured foodborne pathogen.</title>
        <authorList>
            <person name="Timme R."/>
            <person name="Allard M.W."/>
            <person name="Strain E."/>
            <person name="Evans P.S."/>
            <person name="Brown E."/>
        </authorList>
    </citation>
    <scope>NUCLEOTIDE SEQUENCE [LARGE SCALE GENOMIC DNA]</scope>
    <source>
        <strain evidence="3 8">GCSL-TSO-24</strain>
    </source>
</reference>
<dbReference type="EMBL" id="PKLF01000002">
    <property type="protein sequence ID" value="MBE8611371.1"/>
    <property type="molecule type" value="Genomic_DNA"/>
</dbReference>
<dbReference type="Proteomes" id="UP000032582">
    <property type="component" value="Unassembled WGS sequence"/>
</dbReference>
<evidence type="ECO:0000313" key="5">
    <source>
        <dbReference type="EMBL" id="MCY0788581.1"/>
    </source>
</evidence>
<evidence type="ECO:0000313" key="9">
    <source>
        <dbReference type="Proteomes" id="UP000244682"/>
    </source>
</evidence>
<dbReference type="Proteomes" id="UP000244682">
    <property type="component" value="Chromosome"/>
</dbReference>
<dbReference type="Proteomes" id="UP001076655">
    <property type="component" value="Unassembled WGS sequence"/>
</dbReference>
<dbReference type="RefSeq" id="WP_004241466.1">
    <property type="nucleotide sequence ID" value="NZ_BGLW01000009.1"/>
</dbReference>
<reference evidence="2" key="7">
    <citation type="submission" date="2024-02" db="EMBL/GenBank/DDBJ databases">
        <authorList>
            <consortium name="Clinical and Environmental Microbiology Branch: Whole genome sequencing antimicrobial resistance pathogens in the healthcare setting"/>
        </authorList>
    </citation>
    <scope>NUCLEOTIDE SEQUENCE</scope>
    <source>
        <strain evidence="2">2023KU-00017</strain>
    </source>
</reference>
<name>A0A0A2RQP0_MORMO</name>
<dbReference type="EMBL" id="ABKJEP030000003">
    <property type="protein sequence ID" value="EMO9455105.1"/>
    <property type="molecule type" value="Genomic_DNA"/>
</dbReference>
<dbReference type="AlphaFoldDB" id="A0A0A2RQP0"/>
<reference evidence="6" key="6">
    <citation type="submission" date="2023-02" db="EMBL/GenBank/DDBJ databases">
        <title>Detection, antimicrobial susceptibility and genomic characterization of NDM-producing species of Morganellaceae, Yersiniaceae, and Enterobacteriaceae other than Klebsiella.</title>
        <authorList>
            <person name="Camargo C.H."/>
            <person name="Sacchi C.T."/>
            <person name="Campos K.R."/>
        </authorList>
    </citation>
    <scope>NUCLEOTIDE SEQUENCE</scope>
    <source>
        <strain evidence="6">1189_21</strain>
    </source>
</reference>
<evidence type="ECO:0000313" key="10">
    <source>
        <dbReference type="Proteomes" id="UP000286908"/>
    </source>
</evidence>